<evidence type="ECO:0000313" key="2">
    <source>
        <dbReference type="EMBL" id="KAF2246342.1"/>
    </source>
</evidence>
<dbReference type="AlphaFoldDB" id="A0A6A6I8S1"/>
<sequence length="504" mass="55434">MADGNYLELFLRDLSVVNPCGFRIELGNYNTTSLSETAFNSYYVVKIWASPNAVKPEQGLRYGLVWIPDWPSIPTMATYSVRLDFHAYKGHLKYDHDVSARQSRKAQQIEEAFLAAFLAALEPLFGSIAVECFAVSGKKSAICAVPIKGHRCSESLSNLGAKVTRGVLRTSRTGASLPYKIPSRIGLKRRITSSTSTATALDSTSTLPLSSTSTLSSISTNLIFDYSKEYAREVDANIKVLRLPQALLPLFRDLHHSVSHDNLEEILAILPSYGEHKFVLQEGRALALIKLFITLHRGYFFACPDNTMHSWALESKAITPVTREDNIMGFPSTFAPPSPFNWVEAMRNGLQALSKTVPAKEALEFRQTLMQKNDNIQRFEVLGVSIDLTAKPAVEKTHLEDGLFSLFHNSINSSDHASTVAQDNNCTSPSPSVRKKAVAKWSEDQRAARLRSEDEARLNAQQSSAGNGQNTINVAQPGAEGEVPKSTGKTKVLGDKPDDRKAGS</sequence>
<keyword evidence="3" id="KW-1185">Reference proteome</keyword>
<organism evidence="2 3">
    <name type="scientific">Trematosphaeria pertusa</name>
    <dbReference type="NCBI Taxonomy" id="390896"/>
    <lineage>
        <taxon>Eukaryota</taxon>
        <taxon>Fungi</taxon>
        <taxon>Dikarya</taxon>
        <taxon>Ascomycota</taxon>
        <taxon>Pezizomycotina</taxon>
        <taxon>Dothideomycetes</taxon>
        <taxon>Pleosporomycetidae</taxon>
        <taxon>Pleosporales</taxon>
        <taxon>Massarineae</taxon>
        <taxon>Trematosphaeriaceae</taxon>
        <taxon>Trematosphaeria</taxon>
    </lineage>
</organism>
<evidence type="ECO:0000256" key="1">
    <source>
        <dbReference type="SAM" id="MobiDB-lite"/>
    </source>
</evidence>
<accession>A0A6A6I8S1</accession>
<feature type="compositionally biased region" description="Basic and acidic residues" evidence="1">
    <location>
        <begin position="441"/>
        <end position="457"/>
    </location>
</feature>
<feature type="region of interest" description="Disordered" evidence="1">
    <location>
        <begin position="416"/>
        <end position="504"/>
    </location>
</feature>
<dbReference type="EMBL" id="ML987199">
    <property type="protein sequence ID" value="KAF2246342.1"/>
    <property type="molecule type" value="Genomic_DNA"/>
</dbReference>
<feature type="compositionally biased region" description="Polar residues" evidence="1">
    <location>
        <begin position="416"/>
        <end position="431"/>
    </location>
</feature>
<dbReference type="Proteomes" id="UP000800094">
    <property type="component" value="Unassembled WGS sequence"/>
</dbReference>
<name>A0A6A6I8S1_9PLEO</name>
<evidence type="ECO:0000313" key="3">
    <source>
        <dbReference type="Proteomes" id="UP000800094"/>
    </source>
</evidence>
<dbReference type="RefSeq" id="XP_033681346.1">
    <property type="nucleotide sequence ID" value="XM_033827037.1"/>
</dbReference>
<gene>
    <name evidence="2" type="ORF">BU26DRAFT_507933</name>
</gene>
<protein>
    <submittedName>
        <fullName evidence="2">Uncharacterized protein</fullName>
    </submittedName>
</protein>
<feature type="compositionally biased region" description="Polar residues" evidence="1">
    <location>
        <begin position="459"/>
        <end position="474"/>
    </location>
</feature>
<feature type="compositionally biased region" description="Basic and acidic residues" evidence="1">
    <location>
        <begin position="492"/>
        <end position="504"/>
    </location>
</feature>
<proteinExistence type="predicted"/>
<dbReference type="GeneID" id="54580367"/>
<reference evidence="2" key="1">
    <citation type="journal article" date="2020" name="Stud. Mycol.">
        <title>101 Dothideomycetes genomes: a test case for predicting lifestyles and emergence of pathogens.</title>
        <authorList>
            <person name="Haridas S."/>
            <person name="Albert R."/>
            <person name="Binder M."/>
            <person name="Bloem J."/>
            <person name="Labutti K."/>
            <person name="Salamov A."/>
            <person name="Andreopoulos B."/>
            <person name="Baker S."/>
            <person name="Barry K."/>
            <person name="Bills G."/>
            <person name="Bluhm B."/>
            <person name="Cannon C."/>
            <person name="Castanera R."/>
            <person name="Culley D."/>
            <person name="Daum C."/>
            <person name="Ezra D."/>
            <person name="Gonzalez J."/>
            <person name="Henrissat B."/>
            <person name="Kuo A."/>
            <person name="Liang C."/>
            <person name="Lipzen A."/>
            <person name="Lutzoni F."/>
            <person name="Magnuson J."/>
            <person name="Mondo S."/>
            <person name="Nolan M."/>
            <person name="Ohm R."/>
            <person name="Pangilinan J."/>
            <person name="Park H.-J."/>
            <person name="Ramirez L."/>
            <person name="Alfaro M."/>
            <person name="Sun H."/>
            <person name="Tritt A."/>
            <person name="Yoshinaga Y."/>
            <person name="Zwiers L.-H."/>
            <person name="Turgeon B."/>
            <person name="Goodwin S."/>
            <person name="Spatafora J."/>
            <person name="Crous P."/>
            <person name="Grigoriev I."/>
        </authorList>
    </citation>
    <scope>NUCLEOTIDE SEQUENCE</scope>
    <source>
        <strain evidence="2">CBS 122368</strain>
    </source>
</reference>